<sequence>MDRKKKCPSKACFCAVLTTWMVVVGIVLLVCCSLYIKPLIRVMKFRFVTCRVENSFYTTQFICSCGSACRSIYPCALVHVSLNISDGETWTVSLYEDDLQQLSVVSEDRDAMEWCSLKVCHREVLENHRIVGEFFEQYGTRGKTIQCAYDPWNVKAGAVLHVSKLTLDVFHALFWPFLGLLTGVLLCVIFCRRCQNQDPNKGANDVELEASMELTKAEQGKASAQCNATHSMQNADGDAAVRMPNKHIWGRFKKNTSPPSTNHKKIISRGKCKVPDDRKR</sequence>
<name>A0AAD9NCU1_9ANNE</name>
<proteinExistence type="predicted"/>
<keyword evidence="7" id="KW-0325">Glycoprotein</keyword>
<dbReference type="GO" id="GO:0005513">
    <property type="term" value="P:detection of calcium ion"/>
    <property type="evidence" value="ECO:0007669"/>
    <property type="project" value="TreeGrafter"/>
</dbReference>
<keyword evidence="8" id="KW-0407">Ion channel</keyword>
<dbReference type="Proteomes" id="UP001208570">
    <property type="component" value="Unassembled WGS sequence"/>
</dbReference>
<dbReference type="Pfam" id="PF03185">
    <property type="entry name" value="CaKB"/>
    <property type="match status" value="1"/>
</dbReference>
<dbReference type="PANTHER" id="PTHR10258:SF8">
    <property type="entry name" value="CALCIUM-ACTIVATED POTASSIUM CHANNEL BK ALPHA SUBUNIT DOMAIN-CONTAINING PROTEIN"/>
    <property type="match status" value="1"/>
</dbReference>
<dbReference type="InterPro" id="IPR003930">
    <property type="entry name" value="K_chnl_Ca-activ_BK_bsu"/>
</dbReference>
<evidence type="ECO:0000313" key="11">
    <source>
        <dbReference type="EMBL" id="KAK2165592.1"/>
    </source>
</evidence>
<dbReference type="PANTHER" id="PTHR10258">
    <property type="entry name" value="CALCIUM-ACTIVATED POTASSIUM CHANNEL SUBUNIT BETA"/>
    <property type="match status" value="1"/>
</dbReference>
<keyword evidence="5" id="KW-0406">Ion transport</keyword>
<dbReference type="GO" id="GO:0015459">
    <property type="term" value="F:potassium channel regulator activity"/>
    <property type="evidence" value="ECO:0007669"/>
    <property type="project" value="TreeGrafter"/>
</dbReference>
<dbReference type="GO" id="GO:0008076">
    <property type="term" value="C:voltage-gated potassium channel complex"/>
    <property type="evidence" value="ECO:0007669"/>
    <property type="project" value="TreeGrafter"/>
</dbReference>
<dbReference type="EMBL" id="JAODUP010000048">
    <property type="protein sequence ID" value="KAK2165592.1"/>
    <property type="molecule type" value="Genomic_DNA"/>
</dbReference>
<dbReference type="GO" id="GO:0015269">
    <property type="term" value="F:calcium-activated potassium channel activity"/>
    <property type="evidence" value="ECO:0007669"/>
    <property type="project" value="InterPro"/>
</dbReference>
<accession>A0AAD9NCU1</accession>
<comment type="subcellular location">
    <subcellularLocation>
        <location evidence="1">Membrane</location>
        <topology evidence="1">Multi-pass membrane protein</topology>
    </subcellularLocation>
</comment>
<keyword evidence="6 10" id="KW-0472">Membrane</keyword>
<protein>
    <submittedName>
        <fullName evidence="11">Uncharacterized protein</fullName>
    </submittedName>
</protein>
<evidence type="ECO:0000256" key="3">
    <source>
        <dbReference type="ARBA" id="ARBA00022692"/>
    </source>
</evidence>
<evidence type="ECO:0000256" key="10">
    <source>
        <dbReference type="SAM" id="Phobius"/>
    </source>
</evidence>
<reference evidence="11" key="1">
    <citation type="journal article" date="2023" name="Mol. Biol. Evol.">
        <title>Third-Generation Sequencing Reveals the Adaptive Role of the Epigenome in Three Deep-Sea Polychaetes.</title>
        <authorList>
            <person name="Perez M."/>
            <person name="Aroh O."/>
            <person name="Sun Y."/>
            <person name="Lan Y."/>
            <person name="Juniper S.K."/>
            <person name="Young C.R."/>
            <person name="Angers B."/>
            <person name="Qian P.Y."/>
        </authorList>
    </citation>
    <scope>NUCLEOTIDE SEQUENCE</scope>
    <source>
        <strain evidence="11">P08H-3</strain>
    </source>
</reference>
<evidence type="ECO:0000256" key="6">
    <source>
        <dbReference type="ARBA" id="ARBA00023136"/>
    </source>
</evidence>
<keyword evidence="2" id="KW-0813">Transport</keyword>
<evidence type="ECO:0000256" key="7">
    <source>
        <dbReference type="ARBA" id="ARBA00023180"/>
    </source>
</evidence>
<evidence type="ECO:0000256" key="1">
    <source>
        <dbReference type="ARBA" id="ARBA00004141"/>
    </source>
</evidence>
<evidence type="ECO:0000256" key="5">
    <source>
        <dbReference type="ARBA" id="ARBA00023065"/>
    </source>
</evidence>
<comment type="caution">
    <text evidence="11">The sequence shown here is derived from an EMBL/GenBank/DDBJ whole genome shotgun (WGS) entry which is preliminary data.</text>
</comment>
<keyword evidence="12" id="KW-1185">Reference proteome</keyword>
<evidence type="ECO:0000256" key="9">
    <source>
        <dbReference type="SAM" id="MobiDB-lite"/>
    </source>
</evidence>
<evidence type="ECO:0000313" key="12">
    <source>
        <dbReference type="Proteomes" id="UP001208570"/>
    </source>
</evidence>
<feature type="transmembrane region" description="Helical" evidence="10">
    <location>
        <begin position="12"/>
        <end position="36"/>
    </location>
</feature>
<keyword evidence="3 10" id="KW-0812">Transmembrane</keyword>
<keyword evidence="4 10" id="KW-1133">Transmembrane helix</keyword>
<feature type="transmembrane region" description="Helical" evidence="10">
    <location>
        <begin position="173"/>
        <end position="191"/>
    </location>
</feature>
<gene>
    <name evidence="11" type="ORF">LSH36_48g06028</name>
</gene>
<feature type="compositionally biased region" description="Basic residues" evidence="9">
    <location>
        <begin position="262"/>
        <end position="272"/>
    </location>
</feature>
<evidence type="ECO:0000256" key="8">
    <source>
        <dbReference type="ARBA" id="ARBA00023303"/>
    </source>
</evidence>
<organism evidence="11 12">
    <name type="scientific">Paralvinella palmiformis</name>
    <dbReference type="NCBI Taxonomy" id="53620"/>
    <lineage>
        <taxon>Eukaryota</taxon>
        <taxon>Metazoa</taxon>
        <taxon>Spiralia</taxon>
        <taxon>Lophotrochozoa</taxon>
        <taxon>Annelida</taxon>
        <taxon>Polychaeta</taxon>
        <taxon>Sedentaria</taxon>
        <taxon>Canalipalpata</taxon>
        <taxon>Terebellida</taxon>
        <taxon>Terebelliformia</taxon>
        <taxon>Alvinellidae</taxon>
        <taxon>Paralvinella</taxon>
    </lineage>
</organism>
<dbReference type="AlphaFoldDB" id="A0AAD9NCU1"/>
<feature type="region of interest" description="Disordered" evidence="9">
    <location>
        <begin position="250"/>
        <end position="280"/>
    </location>
</feature>
<evidence type="ECO:0000256" key="2">
    <source>
        <dbReference type="ARBA" id="ARBA00022448"/>
    </source>
</evidence>
<evidence type="ECO:0000256" key="4">
    <source>
        <dbReference type="ARBA" id="ARBA00022989"/>
    </source>
</evidence>